<keyword evidence="3" id="KW-1185">Reference proteome</keyword>
<dbReference type="Proteomes" id="UP000801492">
    <property type="component" value="Unassembled WGS sequence"/>
</dbReference>
<proteinExistence type="predicted"/>
<gene>
    <name evidence="2" type="ORF">ILUMI_19838</name>
</gene>
<name>A0A8K0FZH7_IGNLU</name>
<dbReference type="OrthoDB" id="306690at2759"/>
<reference evidence="2" key="1">
    <citation type="submission" date="2019-08" db="EMBL/GenBank/DDBJ databases">
        <title>The genome of the North American firefly Photinus pyralis.</title>
        <authorList>
            <consortium name="Photinus pyralis genome working group"/>
            <person name="Fallon T.R."/>
            <person name="Sander Lower S.E."/>
            <person name="Weng J.-K."/>
        </authorList>
    </citation>
    <scope>NUCLEOTIDE SEQUENCE</scope>
    <source>
        <strain evidence="2">TRF0915ILg1</strain>
        <tissue evidence="2">Whole body</tissue>
    </source>
</reference>
<feature type="compositionally biased region" description="Polar residues" evidence="1">
    <location>
        <begin position="88"/>
        <end position="97"/>
    </location>
</feature>
<dbReference type="AlphaFoldDB" id="A0A8K0FZH7"/>
<evidence type="ECO:0000313" key="2">
    <source>
        <dbReference type="EMBL" id="KAF2886335.1"/>
    </source>
</evidence>
<evidence type="ECO:0000313" key="3">
    <source>
        <dbReference type="Proteomes" id="UP000801492"/>
    </source>
</evidence>
<feature type="non-terminal residue" evidence="2">
    <location>
        <position position="1"/>
    </location>
</feature>
<dbReference type="EMBL" id="VTPC01088036">
    <property type="protein sequence ID" value="KAF2886335.1"/>
    <property type="molecule type" value="Genomic_DNA"/>
</dbReference>
<feature type="region of interest" description="Disordered" evidence="1">
    <location>
        <begin position="20"/>
        <end position="97"/>
    </location>
</feature>
<evidence type="ECO:0000256" key="1">
    <source>
        <dbReference type="SAM" id="MobiDB-lite"/>
    </source>
</evidence>
<protein>
    <submittedName>
        <fullName evidence="2">Uncharacterized protein</fullName>
    </submittedName>
</protein>
<comment type="caution">
    <text evidence="2">The sequence shown here is derived from an EMBL/GenBank/DDBJ whole genome shotgun (WGS) entry which is preliminary data.</text>
</comment>
<feature type="compositionally biased region" description="Basic and acidic residues" evidence="1">
    <location>
        <begin position="78"/>
        <end position="87"/>
    </location>
</feature>
<organism evidence="2 3">
    <name type="scientific">Ignelater luminosus</name>
    <name type="common">Cucubano</name>
    <name type="synonym">Pyrophorus luminosus</name>
    <dbReference type="NCBI Taxonomy" id="2038154"/>
    <lineage>
        <taxon>Eukaryota</taxon>
        <taxon>Metazoa</taxon>
        <taxon>Ecdysozoa</taxon>
        <taxon>Arthropoda</taxon>
        <taxon>Hexapoda</taxon>
        <taxon>Insecta</taxon>
        <taxon>Pterygota</taxon>
        <taxon>Neoptera</taxon>
        <taxon>Endopterygota</taxon>
        <taxon>Coleoptera</taxon>
        <taxon>Polyphaga</taxon>
        <taxon>Elateriformia</taxon>
        <taxon>Elateroidea</taxon>
        <taxon>Elateridae</taxon>
        <taxon>Agrypninae</taxon>
        <taxon>Pyrophorini</taxon>
        <taxon>Ignelater</taxon>
    </lineage>
</organism>
<sequence>MDGKVTFWLSEVSWRVCVPSSALKQQPPSEKRHTSGSNNTKDSDETSSDTTIDKSQVQLLPTSELEKTTNQQVTAKKKLQETNRDQTHNINIGTWDTSKNTPLQLPIVTNTTPKSLAPTLQVYPGWNGPSANRPSPTALRSGPSMQIYQPQTMLPFHLSLSVRLQSMLAPNGPTPLLVALRAPSHPVLDELRDNNSYNPPDYDLS</sequence>
<accession>A0A8K0FZH7</accession>